<dbReference type="PROSITE" id="PS00409">
    <property type="entry name" value="PROKAR_NTER_METHYL"/>
    <property type="match status" value="1"/>
</dbReference>
<feature type="transmembrane region" description="Helical" evidence="1">
    <location>
        <begin position="65"/>
        <end position="90"/>
    </location>
</feature>
<evidence type="ECO:0000313" key="3">
    <source>
        <dbReference type="Proteomes" id="UP000178510"/>
    </source>
</evidence>
<evidence type="ECO:0000256" key="1">
    <source>
        <dbReference type="SAM" id="Phobius"/>
    </source>
</evidence>
<dbReference type="NCBIfam" id="TIGR02532">
    <property type="entry name" value="IV_pilin_GFxxxE"/>
    <property type="match status" value="1"/>
</dbReference>
<keyword evidence="1" id="KW-1133">Transmembrane helix</keyword>
<evidence type="ECO:0000313" key="2">
    <source>
        <dbReference type="EMBL" id="OHA02886.1"/>
    </source>
</evidence>
<dbReference type="Proteomes" id="UP000178510">
    <property type="component" value="Unassembled WGS sequence"/>
</dbReference>
<name>A0A1G2KTZ6_9BACT</name>
<gene>
    <name evidence="2" type="ORF">A3J58_02300</name>
</gene>
<proteinExistence type="predicted"/>
<accession>A0A1G2KTZ6</accession>
<dbReference type="AlphaFoldDB" id="A0A1G2KTZ6"/>
<keyword evidence="1" id="KW-0812">Transmembrane</keyword>
<dbReference type="EMBL" id="MHQM01000036">
    <property type="protein sequence ID" value="OHA02886.1"/>
    <property type="molecule type" value="Genomic_DNA"/>
</dbReference>
<dbReference type="STRING" id="1802274.A3J58_02300"/>
<dbReference type="InterPro" id="IPR045584">
    <property type="entry name" value="Pilin-like"/>
</dbReference>
<organism evidence="2 3">
    <name type="scientific">Candidatus Sungbacteria bacterium RIFCSPHIGHO2_02_FULL_52_23</name>
    <dbReference type="NCBI Taxonomy" id="1802274"/>
    <lineage>
        <taxon>Bacteria</taxon>
        <taxon>Candidatus Sungiibacteriota</taxon>
    </lineage>
</organism>
<dbReference type="SUPFAM" id="SSF54523">
    <property type="entry name" value="Pili subunits"/>
    <property type="match status" value="1"/>
</dbReference>
<evidence type="ECO:0008006" key="4">
    <source>
        <dbReference type="Google" id="ProtNLM"/>
    </source>
</evidence>
<sequence>MTQNAKRQYQSKRNPAAGGTPRFFVFRSAFSASNGFTPLETFATKKRLSHFAYSKDKKFLTGFTLLEMIVAIGIFSLIAVAAIGITLAAVQAQRKAANLQVVQDNARFGLELMTKELRTGSAYRLTTFCGISGEEVSFLTFTGAVRVYYKSGNSLMRLVGTTNCASAISFIGGDAIVTLAKFRVGGEVLGPTDGQPWVSISLSVRSADPDQSLESRANIQTTVVARLRDL</sequence>
<reference evidence="2 3" key="1">
    <citation type="journal article" date="2016" name="Nat. Commun.">
        <title>Thousands of microbial genomes shed light on interconnected biogeochemical processes in an aquifer system.</title>
        <authorList>
            <person name="Anantharaman K."/>
            <person name="Brown C.T."/>
            <person name="Hug L.A."/>
            <person name="Sharon I."/>
            <person name="Castelle C.J."/>
            <person name="Probst A.J."/>
            <person name="Thomas B.C."/>
            <person name="Singh A."/>
            <person name="Wilkins M.J."/>
            <person name="Karaoz U."/>
            <person name="Brodie E.L."/>
            <person name="Williams K.H."/>
            <person name="Hubbard S.S."/>
            <person name="Banfield J.F."/>
        </authorList>
    </citation>
    <scope>NUCLEOTIDE SEQUENCE [LARGE SCALE GENOMIC DNA]</scope>
</reference>
<comment type="caution">
    <text evidence="2">The sequence shown here is derived from an EMBL/GenBank/DDBJ whole genome shotgun (WGS) entry which is preliminary data.</text>
</comment>
<dbReference type="InterPro" id="IPR012902">
    <property type="entry name" value="N_methyl_site"/>
</dbReference>
<keyword evidence="1" id="KW-0472">Membrane</keyword>
<protein>
    <recommendedName>
        <fullName evidence="4">Prepilin-type N-terminal cleavage/methylation domain-containing protein</fullName>
    </recommendedName>
</protein>